<dbReference type="PRINTS" id="PR00371">
    <property type="entry name" value="FPNCR"/>
</dbReference>
<evidence type="ECO:0000256" key="5">
    <source>
        <dbReference type="ARBA" id="ARBA00022827"/>
    </source>
</evidence>
<evidence type="ECO:0000256" key="8">
    <source>
        <dbReference type="ARBA" id="ARBA00023014"/>
    </source>
</evidence>
<reference evidence="12" key="1">
    <citation type="journal article" date="2019" name="Int. J. Syst. Evol. Microbiol.">
        <title>The Global Catalogue of Microorganisms (GCM) 10K type strain sequencing project: providing services to taxonomists for standard genome sequencing and annotation.</title>
        <authorList>
            <consortium name="The Broad Institute Genomics Platform"/>
            <consortium name="The Broad Institute Genome Sequencing Center for Infectious Disease"/>
            <person name="Wu L."/>
            <person name="Ma J."/>
        </authorList>
    </citation>
    <scope>NUCLEOTIDE SEQUENCE [LARGE SCALE GENOMIC DNA]</scope>
    <source>
        <strain evidence="12">JCM 18326</strain>
    </source>
</reference>
<keyword evidence="4" id="KW-0479">Metal-binding</keyword>
<keyword evidence="7" id="KW-0408">Iron</keyword>
<evidence type="ECO:0000259" key="10">
    <source>
        <dbReference type="PROSITE" id="PS51384"/>
    </source>
</evidence>
<dbReference type="InterPro" id="IPR001709">
    <property type="entry name" value="Flavoprot_Pyr_Nucl_cyt_Rdtase"/>
</dbReference>
<evidence type="ECO:0000313" key="12">
    <source>
        <dbReference type="Proteomes" id="UP001500298"/>
    </source>
</evidence>
<dbReference type="SUPFAM" id="SSF54292">
    <property type="entry name" value="2Fe-2S ferredoxin-like"/>
    <property type="match status" value="1"/>
</dbReference>
<name>A0ABP9DCY7_9BACT</name>
<evidence type="ECO:0000256" key="7">
    <source>
        <dbReference type="ARBA" id="ARBA00023004"/>
    </source>
</evidence>
<evidence type="ECO:0000256" key="2">
    <source>
        <dbReference type="ARBA" id="ARBA00022630"/>
    </source>
</evidence>
<dbReference type="InterPro" id="IPR008333">
    <property type="entry name" value="Cbr1-like_FAD-bd_dom"/>
</dbReference>
<dbReference type="Pfam" id="PF00175">
    <property type="entry name" value="NAD_binding_1"/>
    <property type="match status" value="1"/>
</dbReference>
<keyword evidence="6" id="KW-0560">Oxidoreductase</keyword>
<feature type="domain" description="2Fe-2S ferredoxin-type" evidence="9">
    <location>
        <begin position="256"/>
        <end position="344"/>
    </location>
</feature>
<dbReference type="InterPro" id="IPR012675">
    <property type="entry name" value="Beta-grasp_dom_sf"/>
</dbReference>
<accession>A0ABP9DCY7</accession>
<dbReference type="PROSITE" id="PS51085">
    <property type="entry name" value="2FE2S_FER_2"/>
    <property type="match status" value="1"/>
</dbReference>
<dbReference type="InterPro" id="IPR036010">
    <property type="entry name" value="2Fe-2S_ferredoxin-like_sf"/>
</dbReference>
<dbReference type="PROSITE" id="PS00197">
    <property type="entry name" value="2FE2S_FER_1"/>
    <property type="match status" value="1"/>
</dbReference>
<keyword evidence="8" id="KW-0411">Iron-sulfur</keyword>
<dbReference type="SUPFAM" id="SSF63380">
    <property type="entry name" value="Riboflavin synthase domain-like"/>
    <property type="match status" value="1"/>
</dbReference>
<evidence type="ECO:0000313" key="11">
    <source>
        <dbReference type="EMBL" id="GAA4831317.1"/>
    </source>
</evidence>
<dbReference type="InterPro" id="IPR001041">
    <property type="entry name" value="2Fe-2S_ferredoxin-type"/>
</dbReference>
<dbReference type="InterPro" id="IPR006058">
    <property type="entry name" value="2Fe2S_fd_BS"/>
</dbReference>
<dbReference type="InterPro" id="IPR017938">
    <property type="entry name" value="Riboflavin_synthase-like_b-brl"/>
</dbReference>
<dbReference type="Proteomes" id="UP001500298">
    <property type="component" value="Unassembled WGS sequence"/>
</dbReference>
<evidence type="ECO:0000256" key="4">
    <source>
        <dbReference type="ARBA" id="ARBA00022723"/>
    </source>
</evidence>
<dbReference type="RefSeq" id="WP_345370717.1">
    <property type="nucleotide sequence ID" value="NZ_BAABJX010000024.1"/>
</dbReference>
<dbReference type="InterPro" id="IPR001433">
    <property type="entry name" value="OxRdtase_FAD/NAD-bd"/>
</dbReference>
<dbReference type="InterPro" id="IPR039261">
    <property type="entry name" value="FNR_nucleotide-bd"/>
</dbReference>
<dbReference type="Gene3D" id="2.40.30.10">
    <property type="entry name" value="Translation factors"/>
    <property type="match status" value="1"/>
</dbReference>
<sequence>MNKTFTLKVKEVVKETPDTITIKFKQPLFKKVKYQPGQFLTLVFDVNGHKERRSYSMSSAPNLDSTIDVTVKRVEGGLISNHINDNLQAGDSVDVMEPMGLFTLTPEKDKSRHVILWGAGSGVTPLMSILKSVLFFESNSTVSLIYGSRQKSDIIFHDQLELLKNKFGERLNVVHCLTQPDAQWGGLTGRIDDVKAVNIMNMLPSVEDSIHYLCGPTGMMEAIEAGLKRLKVRKSNIYKESFVPKHEDASDDIKTQKVKIILDGEEEEFVVNPEQTILDAGLDSGIDIPYSCQSGVCTACRGKCVEGKVEMLSADALSASEIAEGYVLTCQAHPASEDVVIEIG</sequence>
<organism evidence="11 12">
    <name type="scientific">Algivirga pacifica</name>
    <dbReference type="NCBI Taxonomy" id="1162670"/>
    <lineage>
        <taxon>Bacteria</taxon>
        <taxon>Pseudomonadati</taxon>
        <taxon>Bacteroidota</taxon>
        <taxon>Cytophagia</taxon>
        <taxon>Cytophagales</taxon>
        <taxon>Flammeovirgaceae</taxon>
        <taxon>Algivirga</taxon>
    </lineage>
</organism>
<dbReference type="Pfam" id="PF00111">
    <property type="entry name" value="Fer2"/>
    <property type="match status" value="1"/>
</dbReference>
<keyword evidence="12" id="KW-1185">Reference proteome</keyword>
<dbReference type="SUPFAM" id="SSF52343">
    <property type="entry name" value="Ferredoxin reductase-like, C-terminal NADP-linked domain"/>
    <property type="match status" value="1"/>
</dbReference>
<dbReference type="CDD" id="cd00207">
    <property type="entry name" value="fer2"/>
    <property type="match status" value="1"/>
</dbReference>
<gene>
    <name evidence="11" type="primary">paaK</name>
    <name evidence="11" type="ORF">GCM10023331_15700</name>
</gene>
<dbReference type="Gene3D" id="3.40.50.80">
    <property type="entry name" value="Nucleotide-binding domain of ferredoxin-NADP reductase (FNR) module"/>
    <property type="match status" value="1"/>
</dbReference>
<dbReference type="PANTHER" id="PTHR47354:SF8">
    <property type="entry name" value="1,2-PHENYLACETYL-COA EPOXIDASE, SUBUNIT E"/>
    <property type="match status" value="1"/>
</dbReference>
<proteinExistence type="predicted"/>
<dbReference type="PROSITE" id="PS51384">
    <property type="entry name" value="FAD_FR"/>
    <property type="match status" value="1"/>
</dbReference>
<dbReference type="Gene3D" id="3.10.20.30">
    <property type="match status" value="1"/>
</dbReference>
<protein>
    <submittedName>
        <fullName evidence="11">Phenylacetate-CoA oxygenase/reductase subunit PaaK</fullName>
    </submittedName>
</protein>
<comment type="caution">
    <text evidence="11">The sequence shown here is derived from an EMBL/GenBank/DDBJ whole genome shotgun (WGS) entry which is preliminary data.</text>
</comment>
<evidence type="ECO:0000256" key="6">
    <source>
        <dbReference type="ARBA" id="ARBA00023002"/>
    </source>
</evidence>
<keyword evidence="5" id="KW-0274">FAD</keyword>
<dbReference type="PANTHER" id="PTHR47354">
    <property type="entry name" value="NADH OXIDOREDUCTASE HCR"/>
    <property type="match status" value="1"/>
</dbReference>
<keyword evidence="2" id="KW-0285">Flavoprotein</keyword>
<dbReference type="PRINTS" id="PR00406">
    <property type="entry name" value="CYTB5RDTASE"/>
</dbReference>
<dbReference type="Pfam" id="PF00970">
    <property type="entry name" value="FAD_binding_6"/>
    <property type="match status" value="1"/>
</dbReference>
<dbReference type="InterPro" id="IPR050415">
    <property type="entry name" value="MRET"/>
</dbReference>
<dbReference type="EMBL" id="BAABJX010000024">
    <property type="protein sequence ID" value="GAA4831317.1"/>
    <property type="molecule type" value="Genomic_DNA"/>
</dbReference>
<comment type="cofactor">
    <cofactor evidence="1">
        <name>FAD</name>
        <dbReference type="ChEBI" id="CHEBI:57692"/>
    </cofactor>
</comment>
<evidence type="ECO:0000259" key="9">
    <source>
        <dbReference type="PROSITE" id="PS51085"/>
    </source>
</evidence>
<dbReference type="InterPro" id="IPR017927">
    <property type="entry name" value="FAD-bd_FR_type"/>
</dbReference>
<keyword evidence="3" id="KW-0001">2Fe-2S</keyword>
<evidence type="ECO:0000256" key="3">
    <source>
        <dbReference type="ARBA" id="ARBA00022714"/>
    </source>
</evidence>
<evidence type="ECO:0000256" key="1">
    <source>
        <dbReference type="ARBA" id="ARBA00001974"/>
    </source>
</evidence>
<dbReference type="CDD" id="cd06214">
    <property type="entry name" value="PA_degradation_oxidoreductase_like"/>
    <property type="match status" value="1"/>
</dbReference>
<feature type="domain" description="FAD-binding FR-type" evidence="10">
    <location>
        <begin position="2"/>
        <end position="105"/>
    </location>
</feature>